<reference evidence="1" key="1">
    <citation type="submission" date="2023-04" db="EMBL/GenBank/DDBJ databases">
        <title>Draft Genome sequencing of Naganishia species isolated from polar environments using Oxford Nanopore Technology.</title>
        <authorList>
            <person name="Leo P."/>
            <person name="Venkateswaran K."/>
        </authorList>
    </citation>
    <scope>NUCLEOTIDE SEQUENCE</scope>
    <source>
        <strain evidence="1">MNA-CCFEE 5261</strain>
    </source>
</reference>
<protein>
    <submittedName>
        <fullName evidence="1">Uncharacterized protein</fullName>
    </submittedName>
</protein>
<accession>A0ACC2W3Y9</accession>
<dbReference type="Proteomes" id="UP001241377">
    <property type="component" value="Unassembled WGS sequence"/>
</dbReference>
<organism evidence="1 2">
    <name type="scientific">Naganishia cerealis</name>
    <dbReference type="NCBI Taxonomy" id="610337"/>
    <lineage>
        <taxon>Eukaryota</taxon>
        <taxon>Fungi</taxon>
        <taxon>Dikarya</taxon>
        <taxon>Basidiomycota</taxon>
        <taxon>Agaricomycotina</taxon>
        <taxon>Tremellomycetes</taxon>
        <taxon>Filobasidiales</taxon>
        <taxon>Filobasidiaceae</taxon>
        <taxon>Naganishia</taxon>
    </lineage>
</organism>
<evidence type="ECO:0000313" key="1">
    <source>
        <dbReference type="EMBL" id="KAJ9105979.1"/>
    </source>
</evidence>
<comment type="caution">
    <text evidence="1">The sequence shown here is derived from an EMBL/GenBank/DDBJ whole genome shotgun (WGS) entry which is preliminary data.</text>
</comment>
<evidence type="ECO:0000313" key="2">
    <source>
        <dbReference type="Proteomes" id="UP001241377"/>
    </source>
</evidence>
<proteinExistence type="predicted"/>
<dbReference type="EMBL" id="JASBWR010000031">
    <property type="protein sequence ID" value="KAJ9105979.1"/>
    <property type="molecule type" value="Genomic_DNA"/>
</dbReference>
<keyword evidence="2" id="KW-1185">Reference proteome</keyword>
<sequence>MSSVQTRPQMDEAALETLARAYLAQKKEISLGPFIIAQFLDAFFLGLVVMQVSTYFGNRRIKEDSWIQKLAVMGVVAINLITSILAIYWTFDLFVVRYGTFAQFLEIKTMDSEILFECHVLLPSSRSP</sequence>
<gene>
    <name evidence="1" type="ORF">QFC19_003314</name>
</gene>
<name>A0ACC2W3Y9_9TREE</name>